<keyword evidence="2" id="KW-1133">Transmembrane helix</keyword>
<organism evidence="3 4">
    <name type="scientific">Anthostomella pinea</name>
    <dbReference type="NCBI Taxonomy" id="933095"/>
    <lineage>
        <taxon>Eukaryota</taxon>
        <taxon>Fungi</taxon>
        <taxon>Dikarya</taxon>
        <taxon>Ascomycota</taxon>
        <taxon>Pezizomycotina</taxon>
        <taxon>Sordariomycetes</taxon>
        <taxon>Xylariomycetidae</taxon>
        <taxon>Xylariales</taxon>
        <taxon>Xylariaceae</taxon>
        <taxon>Anthostomella</taxon>
    </lineage>
</organism>
<comment type="caution">
    <text evidence="3">The sequence shown here is derived from an EMBL/GenBank/DDBJ whole genome shotgun (WGS) entry which is preliminary data.</text>
</comment>
<evidence type="ECO:0000256" key="1">
    <source>
        <dbReference type="SAM" id="MobiDB-lite"/>
    </source>
</evidence>
<keyword evidence="4" id="KW-1185">Reference proteome</keyword>
<dbReference type="Proteomes" id="UP001295740">
    <property type="component" value="Unassembled WGS sequence"/>
</dbReference>
<evidence type="ECO:0000256" key="2">
    <source>
        <dbReference type="SAM" id="Phobius"/>
    </source>
</evidence>
<name>A0AAI8YIP2_9PEZI</name>
<feature type="region of interest" description="Disordered" evidence="1">
    <location>
        <begin position="245"/>
        <end position="269"/>
    </location>
</feature>
<accession>A0AAI8YIP2</accession>
<proteinExistence type="predicted"/>
<dbReference type="EMBL" id="CAUWAG010000008">
    <property type="protein sequence ID" value="CAJ2506301.1"/>
    <property type="molecule type" value="Genomic_DNA"/>
</dbReference>
<feature type="transmembrane region" description="Helical" evidence="2">
    <location>
        <begin position="214"/>
        <end position="236"/>
    </location>
</feature>
<keyword evidence="2" id="KW-0812">Transmembrane</keyword>
<keyword evidence="2" id="KW-0472">Membrane</keyword>
<protein>
    <submittedName>
        <fullName evidence="3">Uu.00g004310.m01.CDS01</fullName>
    </submittedName>
</protein>
<evidence type="ECO:0000313" key="3">
    <source>
        <dbReference type="EMBL" id="CAJ2506301.1"/>
    </source>
</evidence>
<feature type="region of interest" description="Disordered" evidence="1">
    <location>
        <begin position="285"/>
        <end position="306"/>
    </location>
</feature>
<dbReference type="AlphaFoldDB" id="A0AAI8YIP2"/>
<reference evidence="3" key="1">
    <citation type="submission" date="2023-10" db="EMBL/GenBank/DDBJ databases">
        <authorList>
            <person name="Hackl T."/>
        </authorList>
    </citation>
    <scope>NUCLEOTIDE SEQUENCE</scope>
</reference>
<evidence type="ECO:0000313" key="4">
    <source>
        <dbReference type="Proteomes" id="UP001295740"/>
    </source>
</evidence>
<gene>
    <name evidence="3" type="ORF">KHLLAP_LOCUS6769</name>
</gene>
<sequence>MPECGHGDYPYCGLVGLPTMFCCEKSHDCLALADNTTMLCCPGGADCTHISPITCDIGMQDVNADPFNMVPEIQTIDFEGPLPACGKNGCCPWGFHCEDDSRCVMNDDQSIKPHPENNPDAATETYFPPSSTGLTTDTYIPPSSTETFFSTVSDSPSSTSTRTYVSLVSNSRLGTATVTVPADTSLPTVKPVDSVAPVTSNPAAQPSESHLSTAIIVGIAIGGFVAILLVVLLAFLARRRHKSKKKAISGATREKETGPAAEGLLDAKGKPAELPVVEVTNEIGGTEVARPTAVTTSASAQRYELE</sequence>